<evidence type="ECO:0000313" key="8">
    <source>
        <dbReference type="Proteomes" id="UP000220611"/>
    </source>
</evidence>
<dbReference type="AlphaFoldDB" id="A7VQW5"/>
<dbReference type="InterPro" id="IPR006059">
    <property type="entry name" value="SBP"/>
</dbReference>
<protein>
    <submittedName>
        <fullName evidence="5">ABC transporter, solute-binding protein</fullName>
    </submittedName>
</protein>
<keyword evidence="2" id="KW-0813">Transport</keyword>
<comment type="caution">
    <text evidence="5">The sequence shown here is derived from an EMBL/GenBank/DDBJ whole genome shotgun (WGS) entry which is preliminary data.</text>
</comment>
<dbReference type="OrthoDB" id="9764112at2"/>
<dbReference type="SUPFAM" id="SSF53850">
    <property type="entry name" value="Periplasmic binding protein-like II"/>
    <property type="match status" value="1"/>
</dbReference>
<dbReference type="InterPro" id="IPR050490">
    <property type="entry name" value="Bact_solute-bd_prot1"/>
</dbReference>
<accession>A7VQW5</accession>
<gene>
    <name evidence="6" type="ORF">CH238_06430</name>
    <name evidence="5" type="ORF">CLOLEP_00948</name>
</gene>
<dbReference type="HOGENOM" id="CLU_031285_12_0_9"/>
<feature type="signal peptide" evidence="4">
    <location>
        <begin position="1"/>
        <end position="26"/>
    </location>
</feature>
<dbReference type="Pfam" id="PF13416">
    <property type="entry name" value="SBP_bac_8"/>
    <property type="match status" value="1"/>
</dbReference>
<reference evidence="5 7" key="2">
    <citation type="submission" date="2007-08" db="EMBL/GenBank/DDBJ databases">
        <authorList>
            <person name="Fulton L."/>
            <person name="Clifton S."/>
            <person name="Fulton B."/>
            <person name="Xu J."/>
            <person name="Minx P."/>
            <person name="Pepin K.H."/>
            <person name="Johnson M."/>
            <person name="Thiruvilangam P."/>
            <person name="Bhonagiri V."/>
            <person name="Nash W.E."/>
            <person name="Wang C."/>
            <person name="Mardis E.R."/>
            <person name="Wilson R.K."/>
        </authorList>
    </citation>
    <scope>NUCLEOTIDE SEQUENCE [LARGE SCALE GENOMIC DNA]</scope>
    <source>
        <strain evidence="5 7">DSM 753</strain>
    </source>
</reference>
<dbReference type="EMBL" id="NOXF01000003">
    <property type="protein sequence ID" value="PEQ25070.1"/>
    <property type="molecule type" value="Genomic_DNA"/>
</dbReference>
<dbReference type="PROSITE" id="PS51257">
    <property type="entry name" value="PROKAR_LIPOPROTEIN"/>
    <property type="match status" value="1"/>
</dbReference>
<evidence type="ECO:0000313" key="5">
    <source>
        <dbReference type="EMBL" id="EDO62088.1"/>
    </source>
</evidence>
<evidence type="ECO:0000256" key="1">
    <source>
        <dbReference type="ARBA" id="ARBA00008520"/>
    </source>
</evidence>
<proteinExistence type="inferred from homology"/>
<evidence type="ECO:0000256" key="4">
    <source>
        <dbReference type="SAM" id="SignalP"/>
    </source>
</evidence>
<comment type="similarity">
    <text evidence="1">Belongs to the bacterial solute-binding protein 1 family.</text>
</comment>
<evidence type="ECO:0000313" key="7">
    <source>
        <dbReference type="Proteomes" id="UP000003490"/>
    </source>
</evidence>
<dbReference type="Proteomes" id="UP000220611">
    <property type="component" value="Unassembled WGS sequence"/>
</dbReference>
<dbReference type="eggNOG" id="COG1653">
    <property type="taxonomic scope" value="Bacteria"/>
</dbReference>
<dbReference type="PANTHER" id="PTHR43649:SF29">
    <property type="entry name" value="OSMOPROTECTIVE COMPOUNDS-BINDING PROTEIN GGTB"/>
    <property type="match status" value="1"/>
</dbReference>
<sequence>MKKVLTICLALLLAASTMGGCSQSPAADPSSAGDSSGAESQEPQEHVTLTYMSRYIDGAPDAMGQFYYERLHQYDEENDNITIEDLSVNELDVYNSKLKSSIAANDYPDIITNYGYNTAYQWVKNDLLRDLTSLIESDSYTGPTDETYLAPWDYTANGIEGVYGIPANVNIGTVFYANKKLLEDNGLQVPETWEEINEMAPALIEKGITPIALSAATKGRLAHFYTSLAMRMYGLDLREKLISGEAKWSDEEGLSVFQKFEEMNNAGLFGTDAISLDASGMEAMFLNGEAAMYPGMLVNSTAAVEAAASEEDIVITRFPYFEDKPENKDYWFVAGGDGFSIMTPESENARLNAAYDLVSYMLSQESFDEQAKKNGVSVFPVDVDFEALGVTASKPVADFMEIYGQMTAGSDEFDVYFDFPSAQEIFRTEIQTMFAGVSAVDVAASIDAQYDAES</sequence>
<dbReference type="PANTHER" id="PTHR43649">
    <property type="entry name" value="ARABINOSE-BINDING PROTEIN-RELATED"/>
    <property type="match status" value="1"/>
</dbReference>
<dbReference type="Proteomes" id="UP000003490">
    <property type="component" value="Unassembled WGS sequence"/>
</dbReference>
<reference evidence="6 8" key="3">
    <citation type="submission" date="2017-07" db="EMBL/GenBank/DDBJ databases">
        <title>Prevalence of linear plasmids in Cutibacterium (Propionibacterium) acnes isolates obtained from prostatic tissue.</title>
        <authorList>
            <person name="Davidsson S."/>
            <person name="Carlsson J."/>
            <person name="Molling P."/>
            <person name="Andren O."/>
            <person name="Andersson S.-O."/>
            <person name="Brzuszkiewicz E."/>
            <person name="Poehlein A."/>
            <person name="Al-Zeer M."/>
            <person name="Brinkmann V."/>
            <person name="Scavenius C."/>
            <person name="Nazipi S."/>
            <person name="Soderquist B."/>
            <person name="Bruggemann H."/>
        </authorList>
    </citation>
    <scope>NUCLEOTIDE SEQUENCE [LARGE SCALE GENOMIC DNA]</scope>
    <source>
        <strain evidence="6 8">DSM 753</strain>
    </source>
</reference>
<evidence type="ECO:0000313" key="6">
    <source>
        <dbReference type="EMBL" id="PEQ25070.1"/>
    </source>
</evidence>
<evidence type="ECO:0000256" key="3">
    <source>
        <dbReference type="SAM" id="MobiDB-lite"/>
    </source>
</evidence>
<feature type="compositionally biased region" description="Low complexity" evidence="3">
    <location>
        <begin position="23"/>
        <end position="41"/>
    </location>
</feature>
<name>A7VQW5_9FIRM</name>
<dbReference type="EMBL" id="ABCB02000016">
    <property type="protein sequence ID" value="EDO62088.1"/>
    <property type="molecule type" value="Genomic_DNA"/>
</dbReference>
<keyword evidence="4" id="KW-0732">Signal</keyword>
<feature type="region of interest" description="Disordered" evidence="3">
    <location>
        <begin position="23"/>
        <end position="44"/>
    </location>
</feature>
<reference evidence="5 7" key="1">
    <citation type="submission" date="2007-08" db="EMBL/GenBank/DDBJ databases">
        <title>Draft genome sequence of Clostridium leptum (DSM 753).</title>
        <authorList>
            <person name="Sudarsanam P."/>
            <person name="Ley R."/>
            <person name="Guruge J."/>
            <person name="Turnbaugh P.J."/>
            <person name="Mahowald M."/>
            <person name="Liep D."/>
            <person name="Gordon J."/>
        </authorList>
    </citation>
    <scope>NUCLEOTIDE SEQUENCE [LARGE SCALE GENOMIC DNA]</scope>
    <source>
        <strain evidence="5 7">DSM 753</strain>
    </source>
</reference>
<dbReference type="Gene3D" id="3.40.190.10">
    <property type="entry name" value="Periplasmic binding protein-like II"/>
    <property type="match status" value="2"/>
</dbReference>
<keyword evidence="8" id="KW-1185">Reference proteome</keyword>
<organism evidence="5 7">
    <name type="scientific">[Clostridium] leptum DSM 753</name>
    <dbReference type="NCBI Taxonomy" id="428125"/>
    <lineage>
        <taxon>Bacteria</taxon>
        <taxon>Bacillati</taxon>
        <taxon>Bacillota</taxon>
        <taxon>Clostridia</taxon>
        <taxon>Eubacteriales</taxon>
        <taxon>Oscillospiraceae</taxon>
        <taxon>Oscillospiraceae incertae sedis</taxon>
    </lineage>
</organism>
<feature type="chain" id="PRO_5041856744" evidence="4">
    <location>
        <begin position="27"/>
        <end position="454"/>
    </location>
</feature>
<evidence type="ECO:0000256" key="2">
    <source>
        <dbReference type="ARBA" id="ARBA00022448"/>
    </source>
</evidence>